<dbReference type="InterPro" id="IPR006748">
    <property type="entry name" value="NH2Glyco/OHUrea_AB-resist_kin"/>
</dbReference>
<accession>A0A9X3N600</accession>
<keyword evidence="2" id="KW-1185">Reference proteome</keyword>
<organism evidence="1 2">
    <name type="scientific">Solirubrobacter phytolaccae</name>
    <dbReference type="NCBI Taxonomy" id="1404360"/>
    <lineage>
        <taxon>Bacteria</taxon>
        <taxon>Bacillati</taxon>
        <taxon>Actinomycetota</taxon>
        <taxon>Thermoleophilia</taxon>
        <taxon>Solirubrobacterales</taxon>
        <taxon>Solirubrobacteraceae</taxon>
        <taxon>Solirubrobacter</taxon>
    </lineage>
</organism>
<dbReference type="SUPFAM" id="SSF56112">
    <property type="entry name" value="Protein kinase-like (PK-like)"/>
    <property type="match status" value="1"/>
</dbReference>
<protein>
    <submittedName>
        <fullName evidence="1">Aminoglycoside phosphotransferase family protein</fullName>
    </submittedName>
</protein>
<evidence type="ECO:0000313" key="2">
    <source>
        <dbReference type="Proteomes" id="UP001147653"/>
    </source>
</evidence>
<proteinExistence type="predicted"/>
<name>A0A9X3N600_9ACTN</name>
<dbReference type="GO" id="GO:0016773">
    <property type="term" value="F:phosphotransferase activity, alcohol group as acceptor"/>
    <property type="evidence" value="ECO:0007669"/>
    <property type="project" value="InterPro"/>
</dbReference>
<dbReference type="AlphaFoldDB" id="A0A9X3N600"/>
<dbReference type="EMBL" id="JAPDDP010000009">
    <property type="protein sequence ID" value="MDA0180121.1"/>
    <property type="molecule type" value="Genomic_DNA"/>
</dbReference>
<dbReference type="InterPro" id="IPR011009">
    <property type="entry name" value="Kinase-like_dom_sf"/>
</dbReference>
<reference evidence="1" key="1">
    <citation type="submission" date="2022-10" db="EMBL/GenBank/DDBJ databases">
        <title>The WGS of Solirubrobacter phytolaccae KCTC 29190.</title>
        <authorList>
            <person name="Jiang Z."/>
        </authorList>
    </citation>
    <scope>NUCLEOTIDE SEQUENCE</scope>
    <source>
        <strain evidence="1">KCTC 29190</strain>
    </source>
</reference>
<gene>
    <name evidence="1" type="ORF">OJ997_07430</name>
</gene>
<comment type="caution">
    <text evidence="1">The sequence shown here is derived from an EMBL/GenBank/DDBJ whole genome shotgun (WGS) entry which is preliminary data.</text>
</comment>
<dbReference type="Gene3D" id="1.10.510.10">
    <property type="entry name" value="Transferase(Phosphotransferase) domain 1"/>
    <property type="match status" value="1"/>
</dbReference>
<dbReference type="Pfam" id="PF04655">
    <property type="entry name" value="APH_6_hur"/>
    <property type="match status" value="2"/>
</dbReference>
<dbReference type="GO" id="GO:0019748">
    <property type="term" value="P:secondary metabolic process"/>
    <property type="evidence" value="ECO:0007669"/>
    <property type="project" value="InterPro"/>
</dbReference>
<dbReference type="RefSeq" id="WP_270024431.1">
    <property type="nucleotide sequence ID" value="NZ_JAPDDP010000009.1"/>
</dbReference>
<sequence length="261" mass="28336">MTDNADAIARRFTDGAEFLATVESRATESARRWALKLLEPLPMGIGGYLVGVRTKDGRDAVLKLSPTAPPQARANRLEVYALRRWAGAGAVNLLAHDADAGALLLERCTPGVTIDSLPDEEMIVAGCALARRLQRVADAKDRTTLPGTGDVVCHGDLNPGNLLSHRDGWVAIDPLPVLAEPAYDAVSLVWSKRDWLLSQPDPRRVLDRRLQLAAAALAVDADRIRLQTLRRIEALLTERASWGGYDEAPFVALAALLDQPE</sequence>
<evidence type="ECO:0000313" key="1">
    <source>
        <dbReference type="EMBL" id="MDA0180121.1"/>
    </source>
</evidence>
<dbReference type="Proteomes" id="UP001147653">
    <property type="component" value="Unassembled WGS sequence"/>
</dbReference>